<evidence type="ECO:0000313" key="1">
    <source>
        <dbReference type="EMBL" id="EGA67226.1"/>
    </source>
</evidence>
<reference evidence="1 2" key="1">
    <citation type="journal article" date="2012" name="Int. J. Syst. Evol. Microbiol.">
        <title>Vibrio caribbeanicus sp. nov., isolated from the marine sponge Scleritoderma cyanea.</title>
        <authorList>
            <person name="Hoffmann M."/>
            <person name="Monday S.R."/>
            <person name="Allard M.W."/>
            <person name="Strain E.A."/>
            <person name="Whittaker P."/>
            <person name="Naum M."/>
            <person name="McCarthy P.J."/>
            <person name="Lopez J.V."/>
            <person name="Fischer M."/>
            <person name="Brown E.W."/>
        </authorList>
    </citation>
    <scope>NUCLEOTIDE SEQUENCE [LARGE SCALE GENOMIC DNA]</scope>
    <source>
        <strain evidence="1 2">LMG 20546</strain>
    </source>
</reference>
<organism evidence="1 2">
    <name type="scientific">Vibrio brasiliensis LMG 20546</name>
    <dbReference type="NCBI Taxonomy" id="945543"/>
    <lineage>
        <taxon>Bacteria</taxon>
        <taxon>Pseudomonadati</taxon>
        <taxon>Pseudomonadota</taxon>
        <taxon>Gammaproteobacteria</taxon>
        <taxon>Vibrionales</taxon>
        <taxon>Vibrionaceae</taxon>
        <taxon>Vibrio</taxon>
        <taxon>Vibrio oreintalis group</taxon>
    </lineage>
</organism>
<dbReference type="InterPro" id="IPR022253">
    <property type="entry name" value="Ribosome_recyc_fac_bac"/>
</dbReference>
<dbReference type="Proteomes" id="UP000004371">
    <property type="component" value="Unassembled WGS sequence"/>
</dbReference>
<gene>
    <name evidence="1" type="ORF">VIBR0546_18186</name>
</gene>
<evidence type="ECO:0000313" key="2">
    <source>
        <dbReference type="Proteomes" id="UP000004371"/>
    </source>
</evidence>
<dbReference type="STRING" id="945543.VIBR0546_18186"/>
<sequence>MISLANQTGCHLKRIRRSRHWQLSGEESQLRQLIGQLEDDGHQWIVKAIEKALPQPEIDLLQILTINPSMTVSQLVVETGCSMSEARRAIDQYEDL</sequence>
<dbReference type="EMBL" id="AEVS01000014">
    <property type="protein sequence ID" value="EGA67226.1"/>
    <property type="molecule type" value="Genomic_DNA"/>
</dbReference>
<dbReference type="eggNOG" id="ENOG50338WA">
    <property type="taxonomic scope" value="Bacteria"/>
</dbReference>
<name>E8LPV2_9VIBR</name>
<proteinExistence type="predicted"/>
<dbReference type="Pfam" id="PF12614">
    <property type="entry name" value="RRF_GI"/>
    <property type="match status" value="1"/>
</dbReference>
<dbReference type="AlphaFoldDB" id="E8LPV2"/>
<protein>
    <recommendedName>
        <fullName evidence="3">Ribosome recycling factor</fullName>
    </recommendedName>
</protein>
<accession>E8LPV2</accession>
<evidence type="ECO:0008006" key="3">
    <source>
        <dbReference type="Google" id="ProtNLM"/>
    </source>
</evidence>
<keyword evidence="2" id="KW-1185">Reference proteome</keyword>
<comment type="caution">
    <text evidence="1">The sequence shown here is derived from an EMBL/GenBank/DDBJ whole genome shotgun (WGS) entry which is preliminary data.</text>
</comment>